<reference evidence="1 2" key="1">
    <citation type="submission" date="2015-11" db="EMBL/GenBank/DDBJ databases">
        <title>Expanding the genomic diversity of Burkholderia species for the development of highly accurate diagnostics.</title>
        <authorList>
            <person name="Sahl J."/>
            <person name="Keim P."/>
            <person name="Wagner D."/>
        </authorList>
    </citation>
    <scope>NUCLEOTIDE SEQUENCE [LARGE SCALE GENOMIC DNA]</scope>
    <source>
        <strain evidence="1 2">MSMB2036</strain>
    </source>
</reference>
<evidence type="ECO:0000313" key="1">
    <source>
        <dbReference type="EMBL" id="KVG61615.1"/>
    </source>
</evidence>
<accession>A0A103R5J7</accession>
<organism evidence="1 2">
    <name type="scientific">Burkholderia ubonensis</name>
    <dbReference type="NCBI Taxonomy" id="101571"/>
    <lineage>
        <taxon>Bacteria</taxon>
        <taxon>Pseudomonadati</taxon>
        <taxon>Pseudomonadota</taxon>
        <taxon>Betaproteobacteria</taxon>
        <taxon>Burkholderiales</taxon>
        <taxon>Burkholderiaceae</taxon>
        <taxon>Burkholderia</taxon>
        <taxon>Burkholderia cepacia complex</taxon>
    </lineage>
</organism>
<proteinExistence type="predicted"/>
<name>A0A103R5J7_9BURK</name>
<dbReference type="Proteomes" id="UP000064029">
    <property type="component" value="Unassembled WGS sequence"/>
</dbReference>
<sequence>MPGYQIGTTPGKVEVQLNCAVSGSEAQLASDNLRAVLEAEVQKTVKSTVEAQLATFLAKLKEVSDQDRKSMIDAALKALPENATLVEALRTAVAASAKQ</sequence>
<protein>
    <submittedName>
        <fullName evidence="1">Uncharacterized protein</fullName>
    </submittedName>
</protein>
<gene>
    <name evidence="1" type="ORF">WJ33_31020</name>
</gene>
<dbReference type="EMBL" id="LOXM01000185">
    <property type="protein sequence ID" value="KVG61615.1"/>
    <property type="molecule type" value="Genomic_DNA"/>
</dbReference>
<dbReference type="AlphaFoldDB" id="A0A103R5J7"/>
<evidence type="ECO:0000313" key="2">
    <source>
        <dbReference type="Proteomes" id="UP000064029"/>
    </source>
</evidence>
<comment type="caution">
    <text evidence="1">The sequence shown here is derived from an EMBL/GenBank/DDBJ whole genome shotgun (WGS) entry which is preliminary data.</text>
</comment>